<sequence length="200" mass="23139">MNTFNYLPFSNFESTYFILITVLLLKNVVISICVPGRNLNTPPNCKNKLLFINTHYPKIPRSQKFSLNSGWGLTDKYSWKETNEYIYISSSLGPNIDSSHIKVNLTKDFIKVDKQGSIIPLFEGKTKVCAQFHIYFKGKIEVDESFWTLEEQKGTSELQITLKKSQQFQQEWFGVLVNENVQLKDYYGNSDSMQILKPGR</sequence>
<dbReference type="Proteomes" id="UP000003786">
    <property type="component" value="Chromosome 3"/>
</dbReference>
<dbReference type="GeneID" id="20715699"/>
<dbReference type="PANTHER" id="PTHR21664">
    <property type="entry name" value="CHRONIC MYELOGENOUS LEUKEMIA TUMOR ANTIGEN 66"/>
    <property type="match status" value="1"/>
</dbReference>
<reference evidence="8 9" key="1">
    <citation type="journal article" date="2012" name="MBio">
        <title>Comparative genome analysis of three eukaryotic parasites with differing abilities to transform leukocytes reveals key mediators of Theileria-induced leukocyte transformation.</title>
        <authorList>
            <person name="Hayashida K."/>
            <person name="Hara Y."/>
            <person name="Abe T."/>
            <person name="Yamasaki C."/>
            <person name="Toyoda A."/>
            <person name="Kosuge T."/>
            <person name="Suzuki Y."/>
            <person name="Sato Y."/>
            <person name="Kawashima S."/>
            <person name="Katayama T."/>
            <person name="Wakaguri H."/>
            <person name="Inoue N."/>
            <person name="Homma K."/>
            <person name="Tada-Umezaki M."/>
            <person name="Yagi Y."/>
            <person name="Fujii Y."/>
            <person name="Habara T."/>
            <person name="Kanehisa M."/>
            <person name="Watanabe H."/>
            <person name="Ito K."/>
            <person name="Gojobori T."/>
            <person name="Sugawara H."/>
            <person name="Imanishi T."/>
            <person name="Weir W."/>
            <person name="Gardner M."/>
            <person name="Pain A."/>
            <person name="Shiels B."/>
            <person name="Hattori M."/>
            <person name="Nene V."/>
            <person name="Sugimoto C."/>
        </authorList>
    </citation>
    <scope>NUCLEOTIDE SEQUENCE [LARGE SCALE GENOMIC DNA]</scope>
    <source>
        <strain evidence="8 9">Shintoku</strain>
    </source>
</reference>
<gene>
    <name evidence="8" type="ORF">TOT_030000528</name>
</gene>
<dbReference type="Pfam" id="PF04969">
    <property type="entry name" value="CS"/>
    <property type="match status" value="1"/>
</dbReference>
<evidence type="ECO:0000256" key="3">
    <source>
        <dbReference type="ARBA" id="ARBA00018915"/>
    </source>
</evidence>
<dbReference type="PROSITE" id="PS51203">
    <property type="entry name" value="CS"/>
    <property type="match status" value="1"/>
</dbReference>
<protein>
    <recommendedName>
        <fullName evidence="3">NudC domain-containing protein 1</fullName>
    </recommendedName>
</protein>
<dbReference type="InterPro" id="IPR007052">
    <property type="entry name" value="CS_dom"/>
</dbReference>
<dbReference type="InterPro" id="IPR008978">
    <property type="entry name" value="HSP20-like_chaperone"/>
</dbReference>
<dbReference type="KEGG" id="tot:TOT_030000528"/>
<keyword evidence="9" id="KW-1185">Reference proteome</keyword>
<feature type="domain" description="CS" evidence="7">
    <location>
        <begin position="72"/>
        <end position="177"/>
    </location>
</feature>
<evidence type="ECO:0000313" key="9">
    <source>
        <dbReference type="Proteomes" id="UP000003786"/>
    </source>
</evidence>
<dbReference type="Gene3D" id="2.60.40.790">
    <property type="match status" value="1"/>
</dbReference>
<keyword evidence="4" id="KW-0963">Cytoplasm</keyword>
<dbReference type="OrthoDB" id="416217at2759"/>
<organism evidence="8 9">
    <name type="scientific">Theileria orientalis strain Shintoku</name>
    <dbReference type="NCBI Taxonomy" id="869250"/>
    <lineage>
        <taxon>Eukaryota</taxon>
        <taxon>Sar</taxon>
        <taxon>Alveolata</taxon>
        <taxon>Apicomplexa</taxon>
        <taxon>Aconoidasida</taxon>
        <taxon>Piroplasmida</taxon>
        <taxon>Theileriidae</taxon>
        <taxon>Theileria</taxon>
    </lineage>
</organism>
<comment type="subcellular location">
    <subcellularLocation>
        <location evidence="2">Cytoplasm</location>
    </subcellularLocation>
    <subcellularLocation>
        <location evidence="1">Nucleus</location>
    </subcellularLocation>
</comment>
<dbReference type="PANTHER" id="PTHR21664:SF1">
    <property type="entry name" value="NUDC DOMAIN-CONTAINING PROTEIN 1"/>
    <property type="match status" value="1"/>
</dbReference>
<evidence type="ECO:0000256" key="6">
    <source>
        <dbReference type="SAM" id="Phobius"/>
    </source>
</evidence>
<evidence type="ECO:0000256" key="5">
    <source>
        <dbReference type="ARBA" id="ARBA00023242"/>
    </source>
</evidence>
<evidence type="ECO:0000256" key="1">
    <source>
        <dbReference type="ARBA" id="ARBA00004123"/>
    </source>
</evidence>
<evidence type="ECO:0000256" key="2">
    <source>
        <dbReference type="ARBA" id="ARBA00004496"/>
    </source>
</evidence>
<evidence type="ECO:0000256" key="4">
    <source>
        <dbReference type="ARBA" id="ARBA00022490"/>
    </source>
</evidence>
<feature type="transmembrane region" description="Helical" evidence="6">
    <location>
        <begin position="15"/>
        <end position="34"/>
    </location>
</feature>
<keyword evidence="6" id="KW-0472">Membrane</keyword>
<dbReference type="SUPFAM" id="SSF49764">
    <property type="entry name" value="HSP20-like chaperones"/>
    <property type="match status" value="1"/>
</dbReference>
<dbReference type="GO" id="GO:0005737">
    <property type="term" value="C:cytoplasm"/>
    <property type="evidence" value="ECO:0007669"/>
    <property type="project" value="UniProtKB-SubCell"/>
</dbReference>
<keyword evidence="6" id="KW-0812">Transmembrane</keyword>
<keyword evidence="6" id="KW-1133">Transmembrane helix</keyword>
<evidence type="ECO:0000259" key="7">
    <source>
        <dbReference type="PROSITE" id="PS51203"/>
    </source>
</evidence>
<dbReference type="AlphaFoldDB" id="J4D994"/>
<dbReference type="RefSeq" id="XP_009691566.1">
    <property type="nucleotide sequence ID" value="XM_009693271.1"/>
</dbReference>
<dbReference type="EMBL" id="AP011948">
    <property type="protein sequence ID" value="BAM41265.1"/>
    <property type="molecule type" value="Genomic_DNA"/>
</dbReference>
<accession>J4D994</accession>
<dbReference type="VEuPathDB" id="PiroplasmaDB:TOT_030000528"/>
<proteinExistence type="predicted"/>
<dbReference type="InterPro" id="IPR037895">
    <property type="entry name" value="NUDCD1"/>
</dbReference>
<evidence type="ECO:0000313" key="8">
    <source>
        <dbReference type="EMBL" id="BAM41265.1"/>
    </source>
</evidence>
<name>J4D994_THEOR</name>
<keyword evidence="5" id="KW-0539">Nucleus</keyword>
<dbReference type="GO" id="GO:0005634">
    <property type="term" value="C:nucleus"/>
    <property type="evidence" value="ECO:0007669"/>
    <property type="project" value="UniProtKB-SubCell"/>
</dbReference>